<keyword evidence="6" id="KW-1185">Reference proteome</keyword>
<comment type="function">
    <text evidence="2">Plays an important role in DNA replication, recombination and repair. Binds to ssDNA and to an array of partner proteins to recruit them to their sites of action during DNA metabolism.</text>
</comment>
<keyword evidence="2" id="KW-0235">DNA replication</keyword>
<evidence type="ECO:0000256" key="2">
    <source>
        <dbReference type="HAMAP-Rule" id="MF_00984"/>
    </source>
</evidence>
<evidence type="ECO:0000313" key="6">
    <source>
        <dbReference type="Proteomes" id="UP000602647"/>
    </source>
</evidence>
<dbReference type="Pfam" id="PF00436">
    <property type="entry name" value="SSB"/>
    <property type="match status" value="1"/>
</dbReference>
<gene>
    <name evidence="5" type="ORF">H9L42_16430</name>
</gene>
<dbReference type="Gene3D" id="2.40.50.140">
    <property type="entry name" value="Nucleic acid-binding proteins"/>
    <property type="match status" value="1"/>
</dbReference>
<dbReference type="Proteomes" id="UP000602647">
    <property type="component" value="Unassembled WGS sequence"/>
</dbReference>
<evidence type="ECO:0000256" key="1">
    <source>
        <dbReference type="ARBA" id="ARBA00023125"/>
    </source>
</evidence>
<comment type="subunit">
    <text evidence="2">Homotetramer.</text>
</comment>
<dbReference type="CDD" id="cd04496">
    <property type="entry name" value="SSB_OBF"/>
    <property type="match status" value="1"/>
</dbReference>
<keyword evidence="2" id="KW-0233">DNA recombination</keyword>
<dbReference type="PIRSF" id="PIRSF002070">
    <property type="entry name" value="SSB"/>
    <property type="match status" value="1"/>
</dbReference>
<comment type="caution">
    <text evidence="2">Lacks conserved residue(s) required for the propagation of feature annotation.</text>
</comment>
<dbReference type="SUPFAM" id="SSF50249">
    <property type="entry name" value="Nucleic acid-binding proteins"/>
    <property type="match status" value="1"/>
</dbReference>
<feature type="region of interest" description="Disordered" evidence="4">
    <location>
        <begin position="104"/>
        <end position="126"/>
    </location>
</feature>
<dbReference type="RefSeq" id="WP_187304482.1">
    <property type="nucleotide sequence ID" value="NZ_JACRYT010000040.1"/>
</dbReference>
<name>A0A923NMQ2_9FIRM</name>
<proteinExistence type="inferred from homology"/>
<keyword evidence="2" id="KW-0227">DNA damage</keyword>
<dbReference type="AlphaFoldDB" id="A0A923NMQ2"/>
<dbReference type="InterPro" id="IPR012340">
    <property type="entry name" value="NA-bd_OB-fold"/>
</dbReference>
<feature type="compositionally biased region" description="Acidic residues" evidence="4">
    <location>
        <begin position="111"/>
        <end position="126"/>
    </location>
</feature>
<dbReference type="HAMAP" id="MF_00984">
    <property type="entry name" value="SSB"/>
    <property type="match status" value="1"/>
</dbReference>
<dbReference type="NCBIfam" id="TIGR00621">
    <property type="entry name" value="ssb"/>
    <property type="match status" value="1"/>
</dbReference>
<dbReference type="GO" id="GO:0006281">
    <property type="term" value="P:DNA repair"/>
    <property type="evidence" value="ECO:0007669"/>
    <property type="project" value="UniProtKB-UniRule"/>
</dbReference>
<dbReference type="InterPro" id="IPR000424">
    <property type="entry name" value="Primosome_PriB/ssb"/>
</dbReference>
<dbReference type="GO" id="GO:0003697">
    <property type="term" value="F:single-stranded DNA binding"/>
    <property type="evidence" value="ECO:0007669"/>
    <property type="project" value="UniProtKB-UniRule"/>
</dbReference>
<evidence type="ECO:0000313" key="5">
    <source>
        <dbReference type="EMBL" id="MBC6681399.1"/>
    </source>
</evidence>
<evidence type="ECO:0000256" key="3">
    <source>
        <dbReference type="PIRNR" id="PIRNR002070"/>
    </source>
</evidence>
<accession>A0A923NMQ2</accession>
<feature type="short sequence motif" description="Important for interaction with partner proteins" evidence="2">
    <location>
        <begin position="121"/>
        <end position="126"/>
    </location>
</feature>
<dbReference type="InterPro" id="IPR011344">
    <property type="entry name" value="ssDNA-bd"/>
</dbReference>
<protein>
    <recommendedName>
        <fullName evidence="2 3">Single-stranded DNA-binding protein</fullName>
        <shortName evidence="2">SSB</shortName>
    </recommendedName>
</protein>
<evidence type="ECO:0000256" key="4">
    <source>
        <dbReference type="SAM" id="MobiDB-lite"/>
    </source>
</evidence>
<dbReference type="GO" id="GO:0006260">
    <property type="term" value="P:DNA replication"/>
    <property type="evidence" value="ECO:0007669"/>
    <property type="project" value="UniProtKB-UniRule"/>
</dbReference>
<sequence>MHKIFIHGRLARDPELKEIDTKNGSSKVCNFTVASDRQYGEEADFFDCAMFGKRAEVIEKFFQKGSEIVVSGEMQKQKYKNKDGENRYNWKCIVNNFDFCGSKKERSGDPDVPEGFEAVNDEEIPF</sequence>
<comment type="caution">
    <text evidence="5">The sequence shown here is derived from an EMBL/GenBank/DDBJ whole genome shotgun (WGS) entry which is preliminary data.</text>
</comment>
<keyword evidence="1 2" id="KW-0238">DNA-binding</keyword>
<keyword evidence="2" id="KW-0234">DNA repair</keyword>
<organism evidence="5 6">
    <name type="scientific">Zhenpiania hominis</name>
    <dbReference type="NCBI Taxonomy" id="2763644"/>
    <lineage>
        <taxon>Bacteria</taxon>
        <taxon>Bacillati</taxon>
        <taxon>Bacillota</taxon>
        <taxon>Clostridia</taxon>
        <taxon>Peptostreptococcales</taxon>
        <taxon>Anaerovoracaceae</taxon>
        <taxon>Zhenpiania</taxon>
    </lineage>
</organism>
<reference evidence="5" key="1">
    <citation type="submission" date="2020-08" db="EMBL/GenBank/DDBJ databases">
        <title>Genome public.</title>
        <authorList>
            <person name="Liu C."/>
            <person name="Sun Q."/>
        </authorList>
    </citation>
    <scope>NUCLEOTIDE SEQUENCE</scope>
    <source>
        <strain evidence="5">BX12</strain>
    </source>
</reference>
<dbReference type="EMBL" id="JACRYT010000040">
    <property type="protein sequence ID" value="MBC6681399.1"/>
    <property type="molecule type" value="Genomic_DNA"/>
</dbReference>
<dbReference type="PROSITE" id="PS50935">
    <property type="entry name" value="SSB"/>
    <property type="match status" value="1"/>
</dbReference>
<dbReference type="GO" id="GO:0006310">
    <property type="term" value="P:DNA recombination"/>
    <property type="evidence" value="ECO:0007669"/>
    <property type="project" value="UniProtKB-UniRule"/>
</dbReference>